<organism evidence="1 2">
    <name type="scientific">Novipirellula caenicola</name>
    <dbReference type="NCBI Taxonomy" id="1536901"/>
    <lineage>
        <taxon>Bacteria</taxon>
        <taxon>Pseudomonadati</taxon>
        <taxon>Planctomycetota</taxon>
        <taxon>Planctomycetia</taxon>
        <taxon>Pirellulales</taxon>
        <taxon>Pirellulaceae</taxon>
        <taxon>Novipirellula</taxon>
    </lineage>
</organism>
<sequence length="72" mass="7795">MAEELTCTPSRFLMASIAQQFTANLSVLTLARVVDAICSLEGARVGTLILIEGISFRADFVHVGDTNPFAFF</sequence>
<reference evidence="1 2" key="1">
    <citation type="submission" date="2024-02" db="EMBL/GenBank/DDBJ databases">
        <title>Rhodopirellula caenicola NBRC 110016.</title>
        <authorList>
            <person name="Ichikawa N."/>
            <person name="Katano-Makiyama Y."/>
            <person name="Hidaka K."/>
        </authorList>
    </citation>
    <scope>NUCLEOTIDE SEQUENCE [LARGE SCALE GENOMIC DNA]</scope>
    <source>
        <strain evidence="1 2">NBRC 110016</strain>
    </source>
</reference>
<proteinExistence type="predicted"/>
<dbReference type="Proteomes" id="UP001416858">
    <property type="component" value="Unassembled WGS sequence"/>
</dbReference>
<keyword evidence="2" id="KW-1185">Reference proteome</keyword>
<evidence type="ECO:0000313" key="1">
    <source>
        <dbReference type="EMBL" id="GAA5510430.1"/>
    </source>
</evidence>
<protein>
    <submittedName>
        <fullName evidence="1">Uncharacterized protein</fullName>
    </submittedName>
</protein>
<name>A0ABP9W0V7_9BACT</name>
<comment type="caution">
    <text evidence="1">The sequence shown here is derived from an EMBL/GenBank/DDBJ whole genome shotgun (WGS) entry which is preliminary data.</text>
</comment>
<dbReference type="EMBL" id="BAABRO010000023">
    <property type="protein sequence ID" value="GAA5510430.1"/>
    <property type="molecule type" value="Genomic_DNA"/>
</dbReference>
<evidence type="ECO:0000313" key="2">
    <source>
        <dbReference type="Proteomes" id="UP001416858"/>
    </source>
</evidence>
<accession>A0ABP9W0V7</accession>
<gene>
    <name evidence="1" type="ORF">Rcae01_05938</name>
</gene>